<reference evidence="3 4" key="1">
    <citation type="submission" date="2021-05" db="EMBL/GenBank/DDBJ databases">
        <title>Fusibacter ferrireducens sp. nov., an anaerobic, sulfur- and Fe-reducing bacterium isolated from the mangrove sediment.</title>
        <authorList>
            <person name="Qiu D."/>
        </authorList>
    </citation>
    <scope>NUCLEOTIDE SEQUENCE [LARGE SCALE GENOMIC DNA]</scope>
    <source>
        <strain evidence="3 4">DSM 12116</strain>
    </source>
</reference>
<proteinExistence type="predicted"/>
<dbReference type="InterPro" id="IPR016163">
    <property type="entry name" value="Ald_DH_C"/>
</dbReference>
<evidence type="ECO:0000313" key="3">
    <source>
        <dbReference type="EMBL" id="MBS7527932.1"/>
    </source>
</evidence>
<dbReference type="Pfam" id="PF00171">
    <property type="entry name" value="Aldedh"/>
    <property type="match status" value="1"/>
</dbReference>
<evidence type="ECO:0000313" key="4">
    <source>
        <dbReference type="Proteomes" id="UP000746471"/>
    </source>
</evidence>
<dbReference type="Gene3D" id="3.40.309.10">
    <property type="entry name" value="Aldehyde Dehydrogenase, Chain A, domain 2"/>
    <property type="match status" value="1"/>
</dbReference>
<dbReference type="PANTHER" id="PTHR11699">
    <property type="entry name" value="ALDEHYDE DEHYDROGENASE-RELATED"/>
    <property type="match status" value="1"/>
</dbReference>
<dbReference type="RefSeq" id="WP_213237794.1">
    <property type="nucleotide sequence ID" value="NZ_JAHBCL010000028.1"/>
</dbReference>
<dbReference type="SUPFAM" id="SSF53720">
    <property type="entry name" value="ALDH-like"/>
    <property type="match status" value="1"/>
</dbReference>
<dbReference type="Gene3D" id="3.40.605.10">
    <property type="entry name" value="Aldehyde Dehydrogenase, Chain A, domain 1"/>
    <property type="match status" value="1"/>
</dbReference>
<dbReference type="InterPro" id="IPR016161">
    <property type="entry name" value="Ald_DH/histidinol_DH"/>
</dbReference>
<dbReference type="InterPro" id="IPR016162">
    <property type="entry name" value="Ald_DH_N"/>
</dbReference>
<evidence type="ECO:0000259" key="2">
    <source>
        <dbReference type="Pfam" id="PF00171"/>
    </source>
</evidence>
<accession>A0ABS5PSS6</accession>
<dbReference type="Proteomes" id="UP000746471">
    <property type="component" value="Unassembled WGS sequence"/>
</dbReference>
<feature type="domain" description="Aldehyde dehydrogenase" evidence="2">
    <location>
        <begin position="10"/>
        <end position="202"/>
    </location>
</feature>
<dbReference type="InterPro" id="IPR015590">
    <property type="entry name" value="Aldehyde_DH_dom"/>
</dbReference>
<keyword evidence="4" id="KW-1185">Reference proteome</keyword>
<name>A0ABS5PSS6_9FIRM</name>
<evidence type="ECO:0000256" key="1">
    <source>
        <dbReference type="ARBA" id="ARBA00023002"/>
    </source>
</evidence>
<sequence>MGTINIKAYTEAVMAKAREAQKIYEAMASQELYDKAARAAAKAIYDAAEMLAVEAVEETQMGNVPDKIAKQRGLLTGQWAFAKGKKTTGVIGVEQGKLDKDCIITIAKPIGVICAVEPSTNPTATLAANCMQALKTGNAVVICSHPKAKNVSIHCTELIRDAIAEMGIPKDLVQCVEEPSLDMTSAFMSAADVVVATGGPSMVEAANSSGKPSFGVGQGNCQVCIDKGMSKEFEKLASLMVPNRSMDNAVMCTGEQGFILPSEDYDAFKKAFSMQNVMFVEDEAVIDRIRNVCFVPKADGNGMRLNAAMAGKSAKELGAVAELEVPDGVTLLICRIKSFGEAEMLCHEKLMPVSYVYTYEGEWKMAIDIAISNLNIEGIGHSTVVISDDKDNQLYAGLQLPVCRVIINNSDIAVGGGAYTYNGVSYDTGTVATSGVGCGFWQKNILCENFDFLRLLNYTRIIYTVEVDQIQTEEEVWSETAE</sequence>
<organism evidence="3 4">
    <name type="scientific">Fusibacter paucivorans</name>
    <dbReference type="NCBI Taxonomy" id="76009"/>
    <lineage>
        <taxon>Bacteria</taxon>
        <taxon>Bacillati</taxon>
        <taxon>Bacillota</taxon>
        <taxon>Clostridia</taxon>
        <taxon>Eubacteriales</taxon>
        <taxon>Eubacteriales Family XII. Incertae Sedis</taxon>
        <taxon>Fusibacter</taxon>
    </lineage>
</organism>
<dbReference type="EMBL" id="JAHBCL010000028">
    <property type="protein sequence ID" value="MBS7527932.1"/>
    <property type="molecule type" value="Genomic_DNA"/>
</dbReference>
<gene>
    <name evidence="3" type="ORF">KHM83_14700</name>
</gene>
<protein>
    <submittedName>
        <fullName evidence="3">Aldehyde dehydrogenase family protein</fullName>
    </submittedName>
</protein>
<keyword evidence="1" id="KW-0560">Oxidoreductase</keyword>
<comment type="caution">
    <text evidence="3">The sequence shown here is derived from an EMBL/GenBank/DDBJ whole genome shotgun (WGS) entry which is preliminary data.</text>
</comment>